<evidence type="ECO:0000313" key="2">
    <source>
        <dbReference type="Proteomes" id="UP000287394"/>
    </source>
</evidence>
<reference evidence="1 2" key="1">
    <citation type="journal article" date="2019" name="Int. J. Syst. Evol. Microbiol.">
        <title>Capsulimonas corticalis gen. nov., sp. nov., an aerobic capsulated bacterium, of a novel bacterial order, Capsulimonadales ord. nov., of the class Armatimonadia of the phylum Armatimonadetes.</title>
        <authorList>
            <person name="Li J."/>
            <person name="Kudo C."/>
            <person name="Tonouchi A."/>
        </authorList>
    </citation>
    <scope>NUCLEOTIDE SEQUENCE [LARGE SCALE GENOMIC DNA]</scope>
    <source>
        <strain evidence="1 2">AX-7</strain>
    </source>
</reference>
<dbReference type="KEGG" id="ccot:CCAX7_14510"/>
<evidence type="ECO:0000313" key="1">
    <source>
        <dbReference type="EMBL" id="BDI29400.1"/>
    </source>
</evidence>
<dbReference type="Proteomes" id="UP000287394">
    <property type="component" value="Chromosome"/>
</dbReference>
<dbReference type="RefSeq" id="WP_119322712.1">
    <property type="nucleotide sequence ID" value="NZ_AP025739.1"/>
</dbReference>
<organism evidence="1 2">
    <name type="scientific">Capsulimonas corticalis</name>
    <dbReference type="NCBI Taxonomy" id="2219043"/>
    <lineage>
        <taxon>Bacteria</taxon>
        <taxon>Bacillati</taxon>
        <taxon>Armatimonadota</taxon>
        <taxon>Armatimonadia</taxon>
        <taxon>Capsulimonadales</taxon>
        <taxon>Capsulimonadaceae</taxon>
        <taxon>Capsulimonas</taxon>
    </lineage>
</organism>
<keyword evidence="2" id="KW-1185">Reference proteome</keyword>
<protein>
    <submittedName>
        <fullName evidence="1">Uncharacterized protein</fullName>
    </submittedName>
</protein>
<dbReference type="AlphaFoldDB" id="A0A402CZI4"/>
<gene>
    <name evidence="1" type="ORF">CCAX7_14510</name>
</gene>
<dbReference type="EMBL" id="AP025739">
    <property type="protein sequence ID" value="BDI29400.1"/>
    <property type="molecule type" value="Genomic_DNA"/>
</dbReference>
<accession>A0A402CZI4</accession>
<sequence>MADFVAPLGHEGYDGVLLFQQVGDTTVYAFEGTNIRENISENAGYVKTIDGASRLHNRVLGIVLGSLTFDFVLGVDRRLDQFLNKAFGPRSTAKNAWAINIIKYGGATPIKAGGVWFQDYTEGASFGVRGEDQLIGCNLRAVICDPHDTIGAPTLAAPATVGTNGVGLSTFGNMSFTDGQVSPTIYDYIESYNYSLHNNLAQVKAMKDPVNRIGAGFLLGMLDGNIALTQTDGAPTNPLPAAVGTYPLQIISPSGDGTHSMVRDFAASYDALGLTLRPDQVNNGGRSYTIFDKAAGATNTPAYPFIASYV</sequence>
<proteinExistence type="predicted"/>
<name>A0A402CZI4_9BACT</name>